<evidence type="ECO:0000313" key="11">
    <source>
        <dbReference type="Proteomes" id="UP000199101"/>
    </source>
</evidence>
<keyword evidence="8" id="KW-0800">Toxin</keyword>
<evidence type="ECO:0000256" key="3">
    <source>
        <dbReference type="ARBA" id="ARBA00022722"/>
    </source>
</evidence>
<dbReference type="SUPFAM" id="SSF88723">
    <property type="entry name" value="PIN domain-like"/>
    <property type="match status" value="1"/>
</dbReference>
<dbReference type="EMBL" id="FMAG01000003">
    <property type="protein sequence ID" value="SCB27900.1"/>
    <property type="molecule type" value="Genomic_DNA"/>
</dbReference>
<evidence type="ECO:0000256" key="1">
    <source>
        <dbReference type="ARBA" id="ARBA00001946"/>
    </source>
</evidence>
<keyword evidence="10" id="KW-0255">Endonuclease</keyword>
<dbReference type="EC" id="3.1.-.-" evidence="8"/>
<sequence length="136" mass="15313">MYLVDTNVVSEIRRGNSQAITWLRSVDPSTIYLSVITLGEIMRGIALKQKSDLRTAAHLEEWLRKLRHDHRNRILPITDQIAVEWGRIAAQRPRGDADGLIAATAIVHDLMVVTRNIGDFDDTGASIVNPWDQAPY</sequence>
<keyword evidence="2 8" id="KW-1277">Toxin-antitoxin system</keyword>
<dbReference type="InterPro" id="IPR022907">
    <property type="entry name" value="VapC_family"/>
</dbReference>
<dbReference type="HAMAP" id="MF_00265">
    <property type="entry name" value="VapC_Nob1"/>
    <property type="match status" value="1"/>
</dbReference>
<comment type="function">
    <text evidence="8">Toxic component of a toxin-antitoxin (TA) system. An RNase.</text>
</comment>
<evidence type="ECO:0000256" key="6">
    <source>
        <dbReference type="ARBA" id="ARBA00022842"/>
    </source>
</evidence>
<keyword evidence="4 8" id="KW-0479">Metal-binding</keyword>
<dbReference type="GO" id="GO:0004519">
    <property type="term" value="F:endonuclease activity"/>
    <property type="evidence" value="ECO:0007669"/>
    <property type="project" value="UniProtKB-KW"/>
</dbReference>
<proteinExistence type="inferred from homology"/>
<keyword evidence="5 8" id="KW-0378">Hydrolase</keyword>
<dbReference type="STRING" id="410764.GA0061103_3883"/>
<keyword evidence="3 8" id="KW-0540">Nuclease</keyword>
<dbReference type="InterPro" id="IPR002716">
    <property type="entry name" value="PIN_dom"/>
</dbReference>
<evidence type="ECO:0000313" key="10">
    <source>
        <dbReference type="EMBL" id="SCB27900.1"/>
    </source>
</evidence>
<dbReference type="AlphaFoldDB" id="A0A1C3VJ72"/>
<protein>
    <recommendedName>
        <fullName evidence="8">Ribonuclease VapC</fullName>
        <shortName evidence="8">RNase VapC</shortName>
        <ecNumber evidence="8">3.1.-.-</ecNumber>
    </recommendedName>
    <alternativeName>
        <fullName evidence="8">Toxin VapC</fullName>
    </alternativeName>
</protein>
<dbReference type="PANTHER" id="PTHR33653">
    <property type="entry name" value="RIBONUCLEASE VAPC2"/>
    <property type="match status" value="1"/>
</dbReference>
<organism evidence="10 11">
    <name type="scientific">Rhizobium multihospitium</name>
    <dbReference type="NCBI Taxonomy" id="410764"/>
    <lineage>
        <taxon>Bacteria</taxon>
        <taxon>Pseudomonadati</taxon>
        <taxon>Pseudomonadota</taxon>
        <taxon>Alphaproteobacteria</taxon>
        <taxon>Hyphomicrobiales</taxon>
        <taxon>Rhizobiaceae</taxon>
        <taxon>Rhizobium/Agrobacterium group</taxon>
        <taxon>Rhizobium</taxon>
    </lineage>
</organism>
<keyword evidence="6 8" id="KW-0460">Magnesium</keyword>
<comment type="cofactor">
    <cofactor evidence="1 8">
        <name>Mg(2+)</name>
        <dbReference type="ChEBI" id="CHEBI:18420"/>
    </cofactor>
</comment>
<evidence type="ECO:0000256" key="7">
    <source>
        <dbReference type="ARBA" id="ARBA00038093"/>
    </source>
</evidence>
<dbReference type="InterPro" id="IPR050556">
    <property type="entry name" value="Type_II_TA_system_RNase"/>
</dbReference>
<evidence type="ECO:0000256" key="8">
    <source>
        <dbReference type="HAMAP-Rule" id="MF_00265"/>
    </source>
</evidence>
<keyword evidence="11" id="KW-1185">Reference proteome</keyword>
<evidence type="ECO:0000256" key="2">
    <source>
        <dbReference type="ARBA" id="ARBA00022649"/>
    </source>
</evidence>
<comment type="similarity">
    <text evidence="7 8">Belongs to the PINc/VapC protein family.</text>
</comment>
<dbReference type="GO" id="GO:0000287">
    <property type="term" value="F:magnesium ion binding"/>
    <property type="evidence" value="ECO:0007669"/>
    <property type="project" value="UniProtKB-UniRule"/>
</dbReference>
<evidence type="ECO:0000259" key="9">
    <source>
        <dbReference type="Pfam" id="PF01850"/>
    </source>
</evidence>
<dbReference type="GO" id="GO:0004540">
    <property type="term" value="F:RNA nuclease activity"/>
    <property type="evidence" value="ECO:0007669"/>
    <property type="project" value="InterPro"/>
</dbReference>
<name>A0A1C3VJ72_9HYPH</name>
<feature type="binding site" evidence="8">
    <location>
        <position position="5"/>
    </location>
    <ligand>
        <name>Mg(2+)</name>
        <dbReference type="ChEBI" id="CHEBI:18420"/>
    </ligand>
</feature>
<dbReference type="GO" id="GO:0090729">
    <property type="term" value="F:toxin activity"/>
    <property type="evidence" value="ECO:0007669"/>
    <property type="project" value="UniProtKB-KW"/>
</dbReference>
<feature type="domain" description="PIN" evidence="9">
    <location>
        <begin position="2"/>
        <end position="122"/>
    </location>
</feature>
<dbReference type="InterPro" id="IPR029060">
    <property type="entry name" value="PIN-like_dom_sf"/>
</dbReference>
<gene>
    <name evidence="8" type="primary">vapC</name>
    <name evidence="10" type="ORF">GA0061103_3883</name>
</gene>
<dbReference type="Gene3D" id="3.40.50.1010">
    <property type="entry name" value="5'-nuclease"/>
    <property type="match status" value="1"/>
</dbReference>
<evidence type="ECO:0000256" key="5">
    <source>
        <dbReference type="ARBA" id="ARBA00022801"/>
    </source>
</evidence>
<feature type="binding site" evidence="8">
    <location>
        <position position="98"/>
    </location>
    <ligand>
        <name>Mg(2+)</name>
        <dbReference type="ChEBI" id="CHEBI:18420"/>
    </ligand>
</feature>
<dbReference type="GO" id="GO:0016787">
    <property type="term" value="F:hydrolase activity"/>
    <property type="evidence" value="ECO:0007669"/>
    <property type="project" value="UniProtKB-KW"/>
</dbReference>
<accession>A0A1C3VJ72</accession>
<reference evidence="11" key="1">
    <citation type="submission" date="2016-08" db="EMBL/GenBank/DDBJ databases">
        <authorList>
            <person name="Varghese N."/>
            <person name="Submissions Spin"/>
        </authorList>
    </citation>
    <scope>NUCLEOTIDE SEQUENCE [LARGE SCALE GENOMIC DNA]</scope>
    <source>
        <strain evidence="11">HAMBI 2975</strain>
    </source>
</reference>
<evidence type="ECO:0000256" key="4">
    <source>
        <dbReference type="ARBA" id="ARBA00022723"/>
    </source>
</evidence>
<dbReference type="OrthoDB" id="9804823at2"/>
<dbReference type="CDD" id="cd18746">
    <property type="entry name" value="PIN_VapC4-5_FitB-like"/>
    <property type="match status" value="1"/>
</dbReference>
<dbReference type="RefSeq" id="WP_092712106.1">
    <property type="nucleotide sequence ID" value="NZ_FMAG01000003.1"/>
</dbReference>
<dbReference type="Proteomes" id="UP000199101">
    <property type="component" value="Unassembled WGS sequence"/>
</dbReference>
<dbReference type="PANTHER" id="PTHR33653:SF1">
    <property type="entry name" value="RIBONUCLEASE VAPC2"/>
    <property type="match status" value="1"/>
</dbReference>
<dbReference type="Pfam" id="PF01850">
    <property type="entry name" value="PIN"/>
    <property type="match status" value="1"/>
</dbReference>